<dbReference type="InterPro" id="IPR006427">
    <property type="entry name" value="Portal_HK97"/>
</dbReference>
<proteinExistence type="predicted"/>
<dbReference type="EMBL" id="CP015093">
    <property type="protein sequence ID" value="APZ53132.1"/>
    <property type="molecule type" value="Genomic_DNA"/>
</dbReference>
<evidence type="ECO:0000313" key="2">
    <source>
        <dbReference type="EMBL" id="APZ53132.1"/>
    </source>
</evidence>
<organism evidence="2 3">
    <name type="scientific">Salipiger abyssi</name>
    <dbReference type="NCBI Taxonomy" id="1250539"/>
    <lineage>
        <taxon>Bacteria</taxon>
        <taxon>Pseudomonadati</taxon>
        <taxon>Pseudomonadota</taxon>
        <taxon>Alphaproteobacteria</taxon>
        <taxon>Rhodobacterales</taxon>
        <taxon>Roseobacteraceae</taxon>
        <taxon>Salipiger</taxon>
    </lineage>
</organism>
<dbReference type="Pfam" id="PF04860">
    <property type="entry name" value="Phage_portal"/>
    <property type="match status" value="1"/>
</dbReference>
<dbReference type="NCBIfam" id="TIGR01537">
    <property type="entry name" value="portal_HK97"/>
    <property type="match status" value="1"/>
</dbReference>
<gene>
    <name evidence="2" type="ORF">Ga0080574_TMP2798</name>
</gene>
<dbReference type="AlphaFoldDB" id="A0A1P8UUR4"/>
<keyword evidence="3" id="KW-1185">Reference proteome</keyword>
<name>A0A1P8UUR4_9RHOB</name>
<reference evidence="2 3" key="1">
    <citation type="submission" date="2016-04" db="EMBL/GenBank/DDBJ databases">
        <title>Deep-sea bacteria in the southern Pacific.</title>
        <authorList>
            <person name="Tang K."/>
        </authorList>
    </citation>
    <scope>NUCLEOTIDE SEQUENCE [LARGE SCALE GENOMIC DNA]</scope>
    <source>
        <strain evidence="2 3">JLT2014</strain>
    </source>
</reference>
<dbReference type="KEGG" id="paby:Ga0080574_TMP2798"/>
<sequence>MPIMESYAGAWQQNVEVDARGVLANPFIFRCQAMIARDISKLRVKLMTKDGAIWKETTSAAFSPVLRKPNAYQTRNQFWESYFLSKLSRGNTYVLKQRDARRVVTRLHVLDPQRVTPLVSDSGEVFYQLATDNLASLEVDVTVPASEIIHDRWNCLFHPLVGLSPIWANGVAATQAQKISESSTQFFANQSRPGGILSAPGKISDETAARLKAAFETNYSGENAGKIAVVGDGLSFNPLTVAADDAQLVEQLKWTSETIATTFGIPHYKIGLGAMPTANNLEALNVEYYSQTLQGLIEDAESCLNEALGLDENTTRSEFDLDGLLRMDSATQMETLKTGVGAGIIAPNEGRAKFGYGPVAGGEMPYLQQQNYSLEALAKRDAQPDPWGAGQPARPAAPEADDEAGEMAERAFVAETLLAMRKAMEAA</sequence>
<protein>
    <submittedName>
        <fullName evidence="2">Phage portal protein, HK97 family</fullName>
    </submittedName>
</protein>
<accession>A0A1P8UUR4</accession>
<evidence type="ECO:0000256" key="1">
    <source>
        <dbReference type="SAM" id="MobiDB-lite"/>
    </source>
</evidence>
<dbReference type="STRING" id="1250539.Ga0080574_TMP2798"/>
<feature type="region of interest" description="Disordered" evidence="1">
    <location>
        <begin position="382"/>
        <end position="408"/>
    </location>
</feature>
<evidence type="ECO:0000313" key="3">
    <source>
        <dbReference type="Proteomes" id="UP000187059"/>
    </source>
</evidence>
<dbReference type="InterPro" id="IPR006944">
    <property type="entry name" value="Phage/GTA_portal"/>
</dbReference>
<dbReference type="Proteomes" id="UP000187059">
    <property type="component" value="Chromosome"/>
</dbReference>